<keyword evidence="2" id="KW-1185">Reference proteome</keyword>
<proteinExistence type="predicted"/>
<reference evidence="1 2" key="1">
    <citation type="submission" date="2021-03" db="EMBL/GenBank/DDBJ databases">
        <title>Sequencing the genomes of 1000 actinobacteria strains.</title>
        <authorList>
            <person name="Klenk H.-P."/>
        </authorList>
    </citation>
    <scope>NUCLEOTIDE SEQUENCE [LARGE SCALE GENOMIC DNA]</scope>
    <source>
        <strain evidence="1 2">DSM 18824</strain>
    </source>
</reference>
<organism evidence="1 2">
    <name type="scientific">Kribbella aluminosa</name>
    <dbReference type="NCBI Taxonomy" id="416017"/>
    <lineage>
        <taxon>Bacteria</taxon>
        <taxon>Bacillati</taxon>
        <taxon>Actinomycetota</taxon>
        <taxon>Actinomycetes</taxon>
        <taxon>Propionibacteriales</taxon>
        <taxon>Kribbellaceae</taxon>
        <taxon>Kribbella</taxon>
    </lineage>
</organism>
<sequence length="59" mass="5984">MSRAGDHVAWAVASGDWDAIAGRFALGATVRFVGVAVGPFEGRTVIAAAGRVNAPDESV</sequence>
<protein>
    <submittedName>
        <fullName evidence="1">Uncharacterized protein</fullName>
    </submittedName>
</protein>
<comment type="caution">
    <text evidence="1">The sequence shown here is derived from an EMBL/GenBank/DDBJ whole genome shotgun (WGS) entry which is preliminary data.</text>
</comment>
<evidence type="ECO:0000313" key="2">
    <source>
        <dbReference type="Proteomes" id="UP000755585"/>
    </source>
</evidence>
<accession>A0ABS4UKN2</accession>
<gene>
    <name evidence="1" type="ORF">JOF29_003296</name>
</gene>
<evidence type="ECO:0000313" key="1">
    <source>
        <dbReference type="EMBL" id="MBP2352213.1"/>
    </source>
</evidence>
<name>A0ABS4UKN2_9ACTN</name>
<dbReference type="Proteomes" id="UP000755585">
    <property type="component" value="Unassembled WGS sequence"/>
</dbReference>
<dbReference type="EMBL" id="JAGINT010000001">
    <property type="protein sequence ID" value="MBP2352213.1"/>
    <property type="molecule type" value="Genomic_DNA"/>
</dbReference>